<proteinExistence type="predicted"/>
<dbReference type="InterPro" id="IPR041219">
    <property type="entry name" value="Phage_lysozyme2"/>
</dbReference>
<evidence type="ECO:0000313" key="4">
    <source>
        <dbReference type="Proteomes" id="UP000557772"/>
    </source>
</evidence>
<dbReference type="Proteomes" id="UP000557772">
    <property type="component" value="Unassembled WGS sequence"/>
</dbReference>
<evidence type="ECO:0000313" key="3">
    <source>
        <dbReference type="EMBL" id="NNG40810.1"/>
    </source>
</evidence>
<comment type="caution">
    <text evidence="3">The sequence shown here is derived from an EMBL/GenBank/DDBJ whole genome shotgun (WGS) entry which is preliminary data.</text>
</comment>
<dbReference type="Pfam" id="PF18013">
    <property type="entry name" value="Phage_lysozyme2"/>
    <property type="match status" value="1"/>
</dbReference>
<keyword evidence="1" id="KW-0732">Signal</keyword>
<feature type="domain" description="Phage tail lysozyme" evidence="2">
    <location>
        <begin position="51"/>
        <end position="188"/>
    </location>
</feature>
<dbReference type="AlphaFoldDB" id="A0A849ARA4"/>
<dbReference type="Gene3D" id="1.10.530.10">
    <property type="match status" value="1"/>
</dbReference>
<feature type="signal peptide" evidence="1">
    <location>
        <begin position="1"/>
        <end position="26"/>
    </location>
</feature>
<organism evidence="3 4">
    <name type="scientific">Flexivirga aerilata</name>
    <dbReference type="NCBI Taxonomy" id="1656889"/>
    <lineage>
        <taxon>Bacteria</taxon>
        <taxon>Bacillati</taxon>
        <taxon>Actinomycetota</taxon>
        <taxon>Actinomycetes</taxon>
        <taxon>Micrococcales</taxon>
        <taxon>Dermacoccaceae</taxon>
        <taxon>Flexivirga</taxon>
    </lineage>
</organism>
<reference evidence="3 4" key="1">
    <citation type="submission" date="2020-05" db="EMBL/GenBank/DDBJ databases">
        <title>Flexivirga sp. ID2601S isolated from air conditioner.</title>
        <authorList>
            <person name="Kim D.H."/>
        </authorList>
    </citation>
    <scope>NUCLEOTIDE SEQUENCE [LARGE SCALE GENOMIC DNA]</scope>
    <source>
        <strain evidence="3 4">ID2601S</strain>
    </source>
</reference>
<evidence type="ECO:0000259" key="2">
    <source>
        <dbReference type="Pfam" id="PF18013"/>
    </source>
</evidence>
<dbReference type="RefSeq" id="WP_171157593.1">
    <property type="nucleotide sequence ID" value="NZ_JABENB010000003.1"/>
</dbReference>
<keyword evidence="4" id="KW-1185">Reference proteome</keyword>
<name>A0A849ARA4_9MICO</name>
<gene>
    <name evidence="3" type="ORF">HJ588_16235</name>
</gene>
<evidence type="ECO:0000256" key="1">
    <source>
        <dbReference type="SAM" id="SignalP"/>
    </source>
</evidence>
<feature type="chain" id="PRO_5032917333" description="Phage tail lysozyme domain-containing protein" evidence="1">
    <location>
        <begin position="27"/>
        <end position="191"/>
    </location>
</feature>
<protein>
    <recommendedName>
        <fullName evidence="2">Phage tail lysozyme domain-containing protein</fullName>
    </recommendedName>
</protein>
<sequence length="191" mass="20548">MHLTRRLTIGCATLVAAATAATPALAADTHVNSVGMSPNASVAALAISTANQDIAFNFFVAKGLTKRQAAGIVGNLTQESGVNPTAQQAGGAGRGIAQWSVGGRWDRYSRDNMVWYAANKAGGVSRWNLNAQLKFTWYELTTYSYYGLAQLKNSTTLRGAVVAFQDRFEGCGTCMTDKRVTYAQQVYNRHV</sequence>
<dbReference type="EMBL" id="JABENB010000003">
    <property type="protein sequence ID" value="NNG40810.1"/>
    <property type="molecule type" value="Genomic_DNA"/>
</dbReference>
<accession>A0A849ARA4</accession>